<protein>
    <recommendedName>
        <fullName evidence="4">Peptidase S1 domain-containing protein</fullName>
    </recommendedName>
</protein>
<comment type="caution">
    <text evidence="2">The sequence shown here is derived from an EMBL/GenBank/DDBJ whole genome shotgun (WGS) entry which is preliminary data.</text>
</comment>
<dbReference type="InterPro" id="IPR043504">
    <property type="entry name" value="Peptidase_S1_PA_chymotrypsin"/>
</dbReference>
<evidence type="ECO:0000313" key="2">
    <source>
        <dbReference type="EMBL" id="RIB26792.1"/>
    </source>
</evidence>
<evidence type="ECO:0008006" key="4">
    <source>
        <dbReference type="Google" id="ProtNLM"/>
    </source>
</evidence>
<accession>A0A397VYC2</accession>
<sequence length="386" mass="43028">MVTKNRYILINLLTTLFMLINHSIIHAKHEHEPLARYWEVPVEKVPDLLTIEENLIMVDSILKPILDNLNFGGTYINAKENKVFINTVNSSMIPIVKSTPEIKPYIDLLSFLNATKSSYQLNTTFNELIILAQELNAYNVEIGINPKFNNIVIDLNHEDDEEWVIFPNLLCGDGLHDGDGKSICSVGLNVRDSNGQDYIMTAGHCGTRSPRNQQGFVDLYQKGWFSPPTYRYVGPLEYYSSNQTYDFGLIRVIGTNVSLSTIISNLDQFPNIYALLFIKDDSVITSVGASICKSGHKTHVTCGEVLELNFATAIRNINTNQTVIKIEMIKTNLKGGPGDSGGIVYTYSTNQSVFVSVVGTMVGGSTKRSYFLPLPLSLEFLGQIII</sequence>
<dbReference type="AlphaFoldDB" id="A0A397VYC2"/>
<keyword evidence="1" id="KW-0732">Signal</keyword>
<evidence type="ECO:0000313" key="3">
    <source>
        <dbReference type="Proteomes" id="UP000266673"/>
    </source>
</evidence>
<dbReference type="Proteomes" id="UP000266673">
    <property type="component" value="Unassembled WGS sequence"/>
</dbReference>
<organism evidence="2 3">
    <name type="scientific">Gigaspora rosea</name>
    <dbReference type="NCBI Taxonomy" id="44941"/>
    <lineage>
        <taxon>Eukaryota</taxon>
        <taxon>Fungi</taxon>
        <taxon>Fungi incertae sedis</taxon>
        <taxon>Mucoromycota</taxon>
        <taxon>Glomeromycotina</taxon>
        <taxon>Glomeromycetes</taxon>
        <taxon>Diversisporales</taxon>
        <taxon>Gigasporaceae</taxon>
        <taxon>Gigaspora</taxon>
    </lineage>
</organism>
<dbReference type="EMBL" id="QKWP01000123">
    <property type="protein sequence ID" value="RIB26792.1"/>
    <property type="molecule type" value="Genomic_DNA"/>
</dbReference>
<feature type="signal peptide" evidence="1">
    <location>
        <begin position="1"/>
        <end position="27"/>
    </location>
</feature>
<keyword evidence="3" id="KW-1185">Reference proteome</keyword>
<dbReference type="CDD" id="cd21112">
    <property type="entry name" value="alphaLP-like"/>
    <property type="match status" value="1"/>
</dbReference>
<dbReference type="SUPFAM" id="SSF50494">
    <property type="entry name" value="Trypsin-like serine proteases"/>
    <property type="match status" value="1"/>
</dbReference>
<reference evidence="2 3" key="1">
    <citation type="submission" date="2018-06" db="EMBL/GenBank/DDBJ databases">
        <title>Comparative genomics reveals the genomic features of Rhizophagus irregularis, R. cerebriforme, R. diaphanum and Gigaspora rosea, and their symbiotic lifestyle signature.</title>
        <authorList>
            <person name="Morin E."/>
            <person name="San Clemente H."/>
            <person name="Chen E.C.H."/>
            <person name="De La Providencia I."/>
            <person name="Hainaut M."/>
            <person name="Kuo A."/>
            <person name="Kohler A."/>
            <person name="Murat C."/>
            <person name="Tang N."/>
            <person name="Roy S."/>
            <person name="Loubradou J."/>
            <person name="Henrissat B."/>
            <person name="Grigoriev I.V."/>
            <person name="Corradi N."/>
            <person name="Roux C."/>
            <person name="Martin F.M."/>
        </authorList>
    </citation>
    <scope>NUCLEOTIDE SEQUENCE [LARGE SCALE GENOMIC DNA]</scope>
    <source>
        <strain evidence="2 3">DAOM 194757</strain>
    </source>
</reference>
<dbReference type="Gene3D" id="2.40.10.10">
    <property type="entry name" value="Trypsin-like serine proteases"/>
    <property type="match status" value="2"/>
</dbReference>
<name>A0A397VYC2_9GLOM</name>
<feature type="chain" id="PRO_5017229219" description="Peptidase S1 domain-containing protein" evidence="1">
    <location>
        <begin position="28"/>
        <end position="386"/>
    </location>
</feature>
<gene>
    <name evidence="2" type="ORF">C2G38_2162453</name>
</gene>
<dbReference type="OrthoDB" id="2345133at2759"/>
<dbReference type="InterPro" id="IPR009003">
    <property type="entry name" value="Peptidase_S1_PA"/>
</dbReference>
<proteinExistence type="predicted"/>
<evidence type="ECO:0000256" key="1">
    <source>
        <dbReference type="SAM" id="SignalP"/>
    </source>
</evidence>